<name>A0A9W8KY73_9FUNG</name>
<organism evidence="2 3">
    <name type="scientific">Coemansia spiralis</name>
    <dbReference type="NCBI Taxonomy" id="417178"/>
    <lineage>
        <taxon>Eukaryota</taxon>
        <taxon>Fungi</taxon>
        <taxon>Fungi incertae sedis</taxon>
        <taxon>Zoopagomycota</taxon>
        <taxon>Kickxellomycotina</taxon>
        <taxon>Kickxellomycetes</taxon>
        <taxon>Kickxellales</taxon>
        <taxon>Kickxellaceae</taxon>
        <taxon>Coemansia</taxon>
    </lineage>
</organism>
<protein>
    <recommendedName>
        <fullName evidence="4">Chitin-binding type-2 domain-containing protein</fullName>
    </recommendedName>
</protein>
<evidence type="ECO:0008006" key="4">
    <source>
        <dbReference type="Google" id="ProtNLM"/>
    </source>
</evidence>
<evidence type="ECO:0000313" key="3">
    <source>
        <dbReference type="Proteomes" id="UP001151518"/>
    </source>
</evidence>
<evidence type="ECO:0000256" key="1">
    <source>
        <dbReference type="SAM" id="MobiDB-lite"/>
    </source>
</evidence>
<dbReference type="EMBL" id="JANBTW010000034">
    <property type="protein sequence ID" value="KAJ2677137.1"/>
    <property type="molecule type" value="Genomic_DNA"/>
</dbReference>
<evidence type="ECO:0000313" key="2">
    <source>
        <dbReference type="EMBL" id="KAJ2677137.1"/>
    </source>
</evidence>
<feature type="compositionally biased region" description="Low complexity" evidence="1">
    <location>
        <begin position="195"/>
        <end position="221"/>
    </location>
</feature>
<proteinExistence type="predicted"/>
<feature type="region of interest" description="Disordered" evidence="1">
    <location>
        <begin position="195"/>
        <end position="230"/>
    </location>
</feature>
<dbReference type="OrthoDB" id="5569703at2759"/>
<sequence>MKYRFGSLSLAYLGYIATYGSIAHACTPGAYRCGAPSGQGAAFFQCDAGGIDIQKTCAPGTVCYTQGDSILCSYPIDPAASGPPPANSSLVAGAQCSFASPFDEYMCPGPNGQHGYYLRCLSGTYVHFPCAPGTTCHKDEGQNMYCGLGGENNAASPASNIEVGSSSAVLPAPGGTISEPSIPTTTTTTEIEIGGTSFSWPGSTISEDTSNSSSNIGSSSSHGGLFDDFPPLSTETTGSVVMSMDITVGLTSIGNPVFAPSTSISQVEIAVSPGSLPPVDTTKPESSLTLSAGSSTSITVVNSPKPTASSGLSGPVISSGLEMLLNNGVQLPFTLPNIDLPAIDLATVHLPDMTFDGIAITAIPLPPITIPPLNPASLTHFSYIEDVMSRAGITFDDLAKLPLPDLSHLNMADLGHIDVGAIMSLANVNRISMPTNLSADDIAESLPVATQAPQTTTLGTNAIDALLGLSVMTYNTS</sequence>
<accession>A0A9W8KY73</accession>
<dbReference type="Proteomes" id="UP001151518">
    <property type="component" value="Unassembled WGS sequence"/>
</dbReference>
<comment type="caution">
    <text evidence="2">The sequence shown here is derived from an EMBL/GenBank/DDBJ whole genome shotgun (WGS) entry which is preliminary data.</text>
</comment>
<dbReference type="AlphaFoldDB" id="A0A9W8KY73"/>
<gene>
    <name evidence="2" type="ORF">GGI25_003232</name>
</gene>
<reference evidence="2" key="1">
    <citation type="submission" date="2022-07" db="EMBL/GenBank/DDBJ databases">
        <title>Phylogenomic reconstructions and comparative analyses of Kickxellomycotina fungi.</title>
        <authorList>
            <person name="Reynolds N.K."/>
            <person name="Stajich J.E."/>
            <person name="Barry K."/>
            <person name="Grigoriev I.V."/>
            <person name="Crous P."/>
            <person name="Smith M.E."/>
        </authorList>
    </citation>
    <scope>NUCLEOTIDE SEQUENCE</scope>
    <source>
        <strain evidence="2">NRRL 3115</strain>
    </source>
</reference>